<protein>
    <submittedName>
        <fullName evidence="6">SHPS1 phosphatase</fullName>
    </submittedName>
</protein>
<dbReference type="Gene3D" id="2.60.40.10">
    <property type="entry name" value="Immunoglobulins"/>
    <property type="match status" value="3"/>
</dbReference>
<feature type="non-terminal residue" evidence="6">
    <location>
        <position position="1"/>
    </location>
</feature>
<dbReference type="InterPro" id="IPR013106">
    <property type="entry name" value="Ig_V-set"/>
</dbReference>
<dbReference type="InterPro" id="IPR007110">
    <property type="entry name" value="Ig-like_dom"/>
</dbReference>
<dbReference type="Proteomes" id="UP000518911">
    <property type="component" value="Unassembled WGS sequence"/>
</dbReference>
<organism evidence="6 7">
    <name type="scientific">Atlantisia rogersi</name>
    <name type="common">Inaccessible Island rail</name>
    <dbReference type="NCBI Taxonomy" id="2478892"/>
    <lineage>
        <taxon>Eukaryota</taxon>
        <taxon>Metazoa</taxon>
        <taxon>Chordata</taxon>
        <taxon>Craniata</taxon>
        <taxon>Vertebrata</taxon>
        <taxon>Euteleostomi</taxon>
        <taxon>Archelosauria</taxon>
        <taxon>Archosauria</taxon>
        <taxon>Dinosauria</taxon>
        <taxon>Saurischia</taxon>
        <taxon>Theropoda</taxon>
        <taxon>Coelurosauria</taxon>
        <taxon>Aves</taxon>
        <taxon>Neognathae</taxon>
        <taxon>Neoaves</taxon>
        <taxon>Gruiformes</taxon>
        <taxon>Rallidae</taxon>
        <taxon>Atlantisia</taxon>
    </lineage>
</organism>
<feature type="domain" description="Ig-like" evidence="5">
    <location>
        <begin position="1"/>
        <end position="87"/>
    </location>
</feature>
<evidence type="ECO:0000256" key="2">
    <source>
        <dbReference type="ARBA" id="ARBA00023157"/>
    </source>
</evidence>
<proteinExistence type="predicted"/>
<dbReference type="FunFam" id="2.60.40.10:FF:000295">
    <property type="entry name" value="Tyrosine-protein phosphatase non-receptor type substrate 1"/>
    <property type="match status" value="1"/>
</dbReference>
<dbReference type="SMART" id="SM00409">
    <property type="entry name" value="IG"/>
    <property type="match status" value="3"/>
</dbReference>
<accession>A0A7L3X4P3</accession>
<dbReference type="InterPro" id="IPR003599">
    <property type="entry name" value="Ig_sub"/>
</dbReference>
<dbReference type="InterPro" id="IPR051755">
    <property type="entry name" value="Ig-like_CS_Receptor"/>
</dbReference>
<evidence type="ECO:0000256" key="1">
    <source>
        <dbReference type="ARBA" id="ARBA00022729"/>
    </source>
</evidence>
<evidence type="ECO:0000256" key="3">
    <source>
        <dbReference type="ARBA" id="ARBA00023180"/>
    </source>
</evidence>
<gene>
    <name evidence="6" type="primary">Sirpa</name>
    <name evidence="6" type="ORF">ATLROG_R12432</name>
</gene>
<evidence type="ECO:0000259" key="5">
    <source>
        <dbReference type="PROSITE" id="PS50835"/>
    </source>
</evidence>
<feature type="domain" description="Ig-like" evidence="5">
    <location>
        <begin position="115"/>
        <end position="213"/>
    </location>
</feature>
<reference evidence="6 7" key="1">
    <citation type="submission" date="2019-09" db="EMBL/GenBank/DDBJ databases">
        <title>Bird 10,000 Genomes (B10K) Project - Family phase.</title>
        <authorList>
            <person name="Zhang G."/>
        </authorList>
    </citation>
    <scope>NUCLEOTIDE SEQUENCE [LARGE SCALE GENOMIC DNA]</scope>
    <source>
        <strain evidence="6">OUT-0055</strain>
        <tissue evidence="6">Blood</tissue>
    </source>
</reference>
<dbReference type="Pfam" id="PF07654">
    <property type="entry name" value="C1-set"/>
    <property type="match status" value="2"/>
</dbReference>
<keyword evidence="4" id="KW-0393">Immunoglobulin domain</keyword>
<feature type="non-terminal residue" evidence="6">
    <location>
        <position position="324"/>
    </location>
</feature>
<dbReference type="EMBL" id="VZUJ01151273">
    <property type="protein sequence ID" value="NXV83604.1"/>
    <property type="molecule type" value="Genomic_DNA"/>
</dbReference>
<dbReference type="InterPro" id="IPR013783">
    <property type="entry name" value="Ig-like_fold"/>
</dbReference>
<keyword evidence="1" id="KW-0732">Signal</keyword>
<feature type="domain" description="Ig-like" evidence="5">
    <location>
        <begin position="220"/>
        <end position="317"/>
    </location>
</feature>
<sequence length="324" mass="35317">QGFKVEQPQDKVVVTAGQMINLTCTVSGDKSIIGPVRWLKGWGSGNETVYAGKGSFPRVTRAESESSTDFSISISNAQPGDSGTYYCVKFRRTVTDDGEVFQRGKGTEVSVHARPTHPVVSGPDQRGKPGQSVTFTCTARGFFPKDIGVKWFKDKTETPAERTDITPGRTNSSYSMSSTVKVTLQKDNVRSRLICAVQHTTLQEPLRAEYNLSHVLRVSPSVRVSSEPPAPVEVNKTVTIICRVEGFYPGHLNVTWLENGTELKAVNTSQPEELPSGFFELKSLVEVRATAEKSGAVITCRVVHDGQSPIDGQTTLQIITPANE</sequence>
<comment type="caution">
    <text evidence="6">The sequence shown here is derived from an EMBL/GenBank/DDBJ whole genome shotgun (WGS) entry which is preliminary data.</text>
</comment>
<dbReference type="SMART" id="SM00406">
    <property type="entry name" value="IGv"/>
    <property type="match status" value="1"/>
</dbReference>
<keyword evidence="7" id="KW-1185">Reference proteome</keyword>
<dbReference type="PROSITE" id="PS50835">
    <property type="entry name" value="IG_LIKE"/>
    <property type="match status" value="3"/>
</dbReference>
<dbReference type="InterPro" id="IPR003597">
    <property type="entry name" value="Ig_C1-set"/>
</dbReference>
<dbReference type="AlphaFoldDB" id="A0A7L3X4P3"/>
<name>A0A7L3X4P3_9GRUI</name>
<dbReference type="PANTHER" id="PTHR19971">
    <property type="entry name" value="SIGNAL-REGULATORY PROTEIN BETA"/>
    <property type="match status" value="1"/>
</dbReference>
<evidence type="ECO:0000256" key="4">
    <source>
        <dbReference type="ARBA" id="ARBA00023319"/>
    </source>
</evidence>
<dbReference type="SMART" id="SM00407">
    <property type="entry name" value="IGc1"/>
    <property type="match status" value="2"/>
</dbReference>
<keyword evidence="2" id="KW-1015">Disulfide bond</keyword>
<dbReference type="OrthoDB" id="6370831at2759"/>
<evidence type="ECO:0000313" key="6">
    <source>
        <dbReference type="EMBL" id="NXV83604.1"/>
    </source>
</evidence>
<evidence type="ECO:0000313" key="7">
    <source>
        <dbReference type="Proteomes" id="UP000518911"/>
    </source>
</evidence>
<dbReference type="Pfam" id="PF07686">
    <property type="entry name" value="V-set"/>
    <property type="match status" value="1"/>
</dbReference>
<dbReference type="InterPro" id="IPR036179">
    <property type="entry name" value="Ig-like_dom_sf"/>
</dbReference>
<keyword evidence="3" id="KW-0325">Glycoprotein</keyword>
<dbReference type="SUPFAM" id="SSF48726">
    <property type="entry name" value="Immunoglobulin"/>
    <property type="match status" value="3"/>
</dbReference>